<evidence type="ECO:0000256" key="7">
    <source>
        <dbReference type="ARBA" id="ARBA00023180"/>
    </source>
</evidence>
<comment type="subcellular location">
    <subcellularLocation>
        <location evidence="1">Secreted</location>
    </subcellularLocation>
</comment>
<keyword evidence="10" id="KW-1185">Reference proteome</keyword>
<dbReference type="OMA" id="CQDEGIY"/>
<comment type="similarity">
    <text evidence="2 8">Belongs to the type-B carboxylesterase/lipase family.</text>
</comment>
<evidence type="ECO:0000256" key="1">
    <source>
        <dbReference type="ARBA" id="ARBA00004613"/>
    </source>
</evidence>
<dbReference type="InterPro" id="IPR019819">
    <property type="entry name" value="Carboxylesterase_B_CS"/>
</dbReference>
<feature type="chain" id="PRO_5027158100" description="Carboxylic ester hydrolase" evidence="8">
    <location>
        <begin position="19"/>
        <end position="549"/>
    </location>
</feature>
<dbReference type="PANTHER" id="PTHR43142:SF1">
    <property type="entry name" value="CARBOXYLIC ESTER HYDROLASE"/>
    <property type="match status" value="1"/>
</dbReference>
<evidence type="ECO:0000256" key="8">
    <source>
        <dbReference type="RuleBase" id="RU361235"/>
    </source>
</evidence>
<feature type="signal peptide" evidence="8">
    <location>
        <begin position="1"/>
        <end position="18"/>
    </location>
</feature>
<evidence type="ECO:0000256" key="2">
    <source>
        <dbReference type="ARBA" id="ARBA00005964"/>
    </source>
</evidence>
<keyword evidence="6" id="KW-1015">Disulfide bond</keyword>
<dbReference type="InterPro" id="IPR002018">
    <property type="entry name" value="CarbesteraseB"/>
</dbReference>
<organism evidence="10 11">
    <name type="scientific">Drosophila hydei</name>
    <name type="common">Fruit fly</name>
    <dbReference type="NCBI Taxonomy" id="7224"/>
    <lineage>
        <taxon>Eukaryota</taxon>
        <taxon>Metazoa</taxon>
        <taxon>Ecdysozoa</taxon>
        <taxon>Arthropoda</taxon>
        <taxon>Hexapoda</taxon>
        <taxon>Insecta</taxon>
        <taxon>Pterygota</taxon>
        <taxon>Neoptera</taxon>
        <taxon>Endopterygota</taxon>
        <taxon>Diptera</taxon>
        <taxon>Brachycera</taxon>
        <taxon>Muscomorpha</taxon>
        <taxon>Ephydroidea</taxon>
        <taxon>Drosophilidae</taxon>
        <taxon>Drosophila</taxon>
    </lineage>
</organism>
<dbReference type="KEGG" id="dhe:111604556"/>
<dbReference type="CDD" id="cd00312">
    <property type="entry name" value="Esterase_lipase"/>
    <property type="match status" value="1"/>
</dbReference>
<dbReference type="EC" id="3.1.1.-" evidence="8"/>
<proteinExistence type="inferred from homology"/>
<keyword evidence="3" id="KW-0719">Serine esterase</keyword>
<dbReference type="InterPro" id="IPR019826">
    <property type="entry name" value="Carboxylesterase_B_AS"/>
</dbReference>
<gene>
    <name evidence="11" type="primary">LOC111604556</name>
</gene>
<evidence type="ECO:0000256" key="5">
    <source>
        <dbReference type="ARBA" id="ARBA00022801"/>
    </source>
</evidence>
<dbReference type="AlphaFoldDB" id="A0A6J1MAL1"/>
<evidence type="ECO:0000313" key="10">
    <source>
        <dbReference type="Proteomes" id="UP000504633"/>
    </source>
</evidence>
<dbReference type="PANTHER" id="PTHR43142">
    <property type="entry name" value="CARBOXYLIC ESTER HYDROLASE"/>
    <property type="match status" value="1"/>
</dbReference>
<sequence length="549" mass="61793">MKYIVFLIVCLCAAATFADELLVELPFGTLRGRDRGGYYTYESVPYALPPVGPLRFEPPQPFVGEWHETFDATKPAAECLQWSHFVTTPDQLTGSEDCLTVSIYKPKNASRTSFPVVANIFGGAWSFGGSVQDGAREFMESGNVIVVKINHRVGILGFASTGDAGWSGNYALKDQRLAIKWIKKYISYFGGDAKNMLLLGFSSGAGSVHYQLLHEDMRDLRGVYSMSGNSLEGWAVQPSPRDQTFELGRVLGCGTPNSTAVLKTCLKAVNANELVRAFTHFLLFNYVPFAPFSPAVEPEDAVDPFITQLPIDIIKSGKFAQVPWLAGYCQDEGIYNAASLLEKLPNGKERLFELNTRWYELAPYFFSYRNTLNKRERDERSRKLKEQYLGNHNFSLENYYEVQRMFTNEMFKNGVELGVDVQRTYGKSPVYVYIYDNPATQSIGQLIARRTDVVLGTAHGDDYFLMMNNPIREPLRADEKLIAWKLVKMVEGFLQTGQFVYDNCVFRDNVGKKQFELVAIQRTGCTNLQADRLPDFVSNSLPKTPIVPT</sequence>
<evidence type="ECO:0000256" key="6">
    <source>
        <dbReference type="ARBA" id="ARBA00023157"/>
    </source>
</evidence>
<dbReference type="OrthoDB" id="6846267at2759"/>
<dbReference type="Pfam" id="PF00135">
    <property type="entry name" value="COesterase"/>
    <property type="match status" value="1"/>
</dbReference>
<reference evidence="11" key="1">
    <citation type="submission" date="2025-08" db="UniProtKB">
        <authorList>
            <consortium name="RefSeq"/>
        </authorList>
    </citation>
    <scope>IDENTIFICATION</scope>
    <source>
        <strain evidence="11">15085-1641.00</strain>
        <tissue evidence="11">Whole body</tissue>
    </source>
</reference>
<name>A0A6J1MAL1_DROHY</name>
<keyword evidence="4" id="KW-0964">Secreted</keyword>
<dbReference type="PROSITE" id="PS00122">
    <property type="entry name" value="CARBOXYLESTERASE_B_1"/>
    <property type="match status" value="1"/>
</dbReference>
<evidence type="ECO:0000313" key="11">
    <source>
        <dbReference type="RefSeq" id="XP_023178417.2"/>
    </source>
</evidence>
<dbReference type="RefSeq" id="XP_023178417.2">
    <property type="nucleotide sequence ID" value="XM_023322649.2"/>
</dbReference>
<evidence type="ECO:0000256" key="3">
    <source>
        <dbReference type="ARBA" id="ARBA00022487"/>
    </source>
</evidence>
<evidence type="ECO:0000256" key="4">
    <source>
        <dbReference type="ARBA" id="ARBA00022525"/>
    </source>
</evidence>
<dbReference type="SUPFAM" id="SSF53474">
    <property type="entry name" value="alpha/beta-Hydrolases"/>
    <property type="match status" value="1"/>
</dbReference>
<protein>
    <recommendedName>
        <fullName evidence="8">Carboxylic ester hydrolase</fullName>
        <ecNumber evidence="8">3.1.1.-</ecNumber>
    </recommendedName>
</protein>
<accession>A0A6J1MAL1</accession>
<dbReference type="GO" id="GO:0005576">
    <property type="term" value="C:extracellular region"/>
    <property type="evidence" value="ECO:0007669"/>
    <property type="project" value="UniProtKB-SubCell"/>
</dbReference>
<keyword evidence="5 8" id="KW-0378">Hydrolase</keyword>
<dbReference type="GO" id="GO:0052689">
    <property type="term" value="F:carboxylic ester hydrolase activity"/>
    <property type="evidence" value="ECO:0007669"/>
    <property type="project" value="UniProtKB-KW"/>
</dbReference>
<keyword evidence="8" id="KW-0732">Signal</keyword>
<keyword evidence="7" id="KW-0325">Glycoprotein</keyword>
<dbReference type="Proteomes" id="UP000504633">
    <property type="component" value="Unplaced"/>
</dbReference>
<evidence type="ECO:0000259" key="9">
    <source>
        <dbReference type="Pfam" id="PF00135"/>
    </source>
</evidence>
<dbReference type="Gene3D" id="3.40.50.1820">
    <property type="entry name" value="alpha/beta hydrolase"/>
    <property type="match status" value="1"/>
</dbReference>
<dbReference type="GeneID" id="111604556"/>
<dbReference type="PROSITE" id="PS00941">
    <property type="entry name" value="CARBOXYLESTERASE_B_2"/>
    <property type="match status" value="1"/>
</dbReference>
<dbReference type="InterPro" id="IPR029058">
    <property type="entry name" value="AB_hydrolase_fold"/>
</dbReference>
<feature type="domain" description="Carboxylesterase type B" evidence="9">
    <location>
        <begin position="21"/>
        <end position="498"/>
    </location>
</feature>